<dbReference type="Proteomes" id="UP000024284">
    <property type="component" value="Unassembled WGS sequence"/>
</dbReference>
<keyword evidence="2" id="KW-1185">Reference proteome</keyword>
<sequence>MHPNFHFHWRDREELRAFVAAQPFGMIFMETADGPAVAHVPFVWLDDDRIGFHLSSSNKLASDIGSGRALIVVNGPHAYVSPDWYGLEDQVPTWNYVAVELKGEVSAIAPESLPTLIDMLSQENEKRLAPKAIWTRDKMTPGVFERMLGAIVGFEMHVTDWHGTRKLGQNKSVEARASVSVALSAAGEEATAAFMRETFL</sequence>
<dbReference type="OrthoDB" id="9794948at2"/>
<dbReference type="InterPro" id="IPR012349">
    <property type="entry name" value="Split_barrel_FMN-bd"/>
</dbReference>
<dbReference type="RefSeq" id="WP_037466499.1">
    <property type="nucleotide sequence ID" value="NZ_BCZD01000008.1"/>
</dbReference>
<dbReference type="AlphaFoldDB" id="A0A086P8G9"/>
<dbReference type="PANTHER" id="PTHR35802:SF1">
    <property type="entry name" value="PROTEASE SYNTHASE AND SPORULATION PROTEIN PAI 2"/>
    <property type="match status" value="1"/>
</dbReference>
<dbReference type="Gene3D" id="2.30.110.10">
    <property type="entry name" value="Electron Transport, Fmn-binding Protein, Chain A"/>
    <property type="match status" value="1"/>
</dbReference>
<dbReference type="PATRIC" id="fig|1219045.3.peg.2531"/>
<protein>
    <submittedName>
        <fullName evidence="1">Negative transcriptional regulator</fullName>
    </submittedName>
</protein>
<dbReference type="PIRSF" id="PIRSF010372">
    <property type="entry name" value="PaiB"/>
    <property type="match status" value="1"/>
</dbReference>
<gene>
    <name evidence="1" type="ORF">BV98_002494</name>
</gene>
<evidence type="ECO:0000313" key="1">
    <source>
        <dbReference type="EMBL" id="KFG89687.1"/>
    </source>
</evidence>
<dbReference type="SUPFAM" id="SSF50475">
    <property type="entry name" value="FMN-binding split barrel"/>
    <property type="match status" value="1"/>
</dbReference>
<dbReference type="InterPro" id="IPR007396">
    <property type="entry name" value="TR_PAI2-type"/>
</dbReference>
<dbReference type="STRING" id="76947.GCA_002080435_02938"/>
<dbReference type="Pfam" id="PF04299">
    <property type="entry name" value="FMN_bind_2"/>
    <property type="match status" value="1"/>
</dbReference>
<dbReference type="PANTHER" id="PTHR35802">
    <property type="entry name" value="PROTEASE SYNTHASE AND SPORULATION PROTEIN PAI 2"/>
    <property type="match status" value="1"/>
</dbReference>
<dbReference type="eggNOG" id="COG2808">
    <property type="taxonomic scope" value="Bacteria"/>
</dbReference>
<comment type="caution">
    <text evidence="1">The sequence shown here is derived from an EMBL/GenBank/DDBJ whole genome shotgun (WGS) entry which is preliminary data.</text>
</comment>
<reference evidence="1" key="1">
    <citation type="submission" date="2014-08" db="EMBL/GenBank/DDBJ databases">
        <title>Draft genome sequences of Sphingobium herbicidovorans.</title>
        <authorList>
            <person name="Gan H.M."/>
            <person name="Gan H.Y."/>
            <person name="Savka M.A."/>
        </authorList>
    </citation>
    <scope>NUCLEOTIDE SEQUENCE [LARGE SCALE GENOMIC DNA]</scope>
    <source>
        <strain evidence="1">NBRC 16415</strain>
    </source>
</reference>
<accession>A0A086P8G9</accession>
<evidence type="ECO:0000313" key="2">
    <source>
        <dbReference type="Proteomes" id="UP000024284"/>
    </source>
</evidence>
<dbReference type="EMBL" id="JFZA02000023">
    <property type="protein sequence ID" value="KFG89687.1"/>
    <property type="molecule type" value="Genomic_DNA"/>
</dbReference>
<organism evidence="1 2">
    <name type="scientific">Sphingobium herbicidovorans (strain ATCC 700291 / DSM 11019 / CCUG 56400 / KCTC 2939 / LMG 18315 / NBRC 16415 / MH)</name>
    <name type="common">Sphingomonas herbicidovorans</name>
    <dbReference type="NCBI Taxonomy" id="1219045"/>
    <lineage>
        <taxon>Bacteria</taxon>
        <taxon>Pseudomonadati</taxon>
        <taxon>Pseudomonadota</taxon>
        <taxon>Alphaproteobacteria</taxon>
        <taxon>Sphingomonadales</taxon>
        <taxon>Sphingomonadaceae</taxon>
        <taxon>Sphingobium</taxon>
    </lineage>
</organism>
<name>A0A086P8G9_SPHHM</name>
<proteinExistence type="predicted"/>